<organism evidence="8 9">
    <name type="scientific">Methylogaea oryzae</name>
    <dbReference type="NCBI Taxonomy" id="1295382"/>
    <lineage>
        <taxon>Bacteria</taxon>
        <taxon>Pseudomonadati</taxon>
        <taxon>Pseudomonadota</taxon>
        <taxon>Gammaproteobacteria</taxon>
        <taxon>Methylococcales</taxon>
        <taxon>Methylococcaceae</taxon>
        <taxon>Methylogaea</taxon>
    </lineage>
</organism>
<dbReference type="GO" id="GO:0032259">
    <property type="term" value="P:methylation"/>
    <property type="evidence" value="ECO:0007669"/>
    <property type="project" value="UniProtKB-KW"/>
</dbReference>
<feature type="binding site" evidence="6">
    <location>
        <position position="97"/>
    </location>
    <ligand>
        <name>S-adenosyl-L-methionine</name>
        <dbReference type="ChEBI" id="CHEBI:59789"/>
    </ligand>
</feature>
<dbReference type="GO" id="GO:0008983">
    <property type="term" value="F:protein-glutamate O-methyltransferase activity"/>
    <property type="evidence" value="ECO:0007669"/>
    <property type="project" value="UniProtKB-EC"/>
</dbReference>
<accession>A0A8D5AMP1</accession>
<dbReference type="EMBL" id="AP019782">
    <property type="protein sequence ID" value="BBL71280.1"/>
    <property type="molecule type" value="Genomic_DNA"/>
</dbReference>
<feature type="domain" description="CheR-type methyltransferase" evidence="7">
    <location>
        <begin position="15"/>
        <end position="287"/>
    </location>
</feature>
<feature type="binding site" evidence="6">
    <location>
        <position position="130"/>
    </location>
    <ligand>
        <name>S-adenosyl-L-methionine</name>
        <dbReference type="ChEBI" id="CHEBI:59789"/>
    </ligand>
</feature>
<proteinExistence type="predicted"/>
<evidence type="ECO:0000313" key="9">
    <source>
        <dbReference type="Proteomes" id="UP000824988"/>
    </source>
</evidence>
<evidence type="ECO:0000256" key="6">
    <source>
        <dbReference type="PIRSR" id="PIRSR000410-1"/>
    </source>
</evidence>
<dbReference type="EC" id="2.1.1.80" evidence="5"/>
<dbReference type="PRINTS" id="PR00996">
    <property type="entry name" value="CHERMTFRASE"/>
</dbReference>
<evidence type="ECO:0000259" key="7">
    <source>
        <dbReference type="PROSITE" id="PS50123"/>
    </source>
</evidence>
<dbReference type="PANTHER" id="PTHR24422">
    <property type="entry name" value="CHEMOTAXIS PROTEIN METHYLTRANSFERASE"/>
    <property type="match status" value="1"/>
</dbReference>
<keyword evidence="2 5" id="KW-0489">Methyltransferase</keyword>
<dbReference type="AlphaFoldDB" id="A0A8D5AMP1"/>
<dbReference type="KEGG" id="moz:MoryE10_18860"/>
<dbReference type="Pfam" id="PF03705">
    <property type="entry name" value="CheR_N"/>
    <property type="match status" value="1"/>
</dbReference>
<evidence type="ECO:0000256" key="5">
    <source>
        <dbReference type="PIRNR" id="PIRNR000410"/>
    </source>
</evidence>
<evidence type="ECO:0000256" key="1">
    <source>
        <dbReference type="ARBA" id="ARBA00001541"/>
    </source>
</evidence>
<dbReference type="PROSITE" id="PS50123">
    <property type="entry name" value="CHER"/>
    <property type="match status" value="1"/>
</dbReference>
<evidence type="ECO:0000256" key="2">
    <source>
        <dbReference type="ARBA" id="ARBA00022603"/>
    </source>
</evidence>
<feature type="binding site" evidence="6">
    <location>
        <position position="93"/>
    </location>
    <ligand>
        <name>S-adenosyl-L-methionine</name>
        <dbReference type="ChEBI" id="CHEBI:59789"/>
    </ligand>
</feature>
<dbReference type="InterPro" id="IPR000780">
    <property type="entry name" value="CheR_MeTrfase"/>
</dbReference>
<evidence type="ECO:0000313" key="8">
    <source>
        <dbReference type="EMBL" id="BBL71280.1"/>
    </source>
</evidence>
<dbReference type="InterPro" id="IPR036804">
    <property type="entry name" value="CheR_N_sf"/>
</dbReference>
<dbReference type="InterPro" id="IPR050903">
    <property type="entry name" value="Bact_Chemotaxis_MeTrfase"/>
</dbReference>
<comment type="catalytic activity">
    <reaction evidence="1 5">
        <text>L-glutamyl-[protein] + S-adenosyl-L-methionine = [protein]-L-glutamate 5-O-methyl ester + S-adenosyl-L-homocysteine</text>
        <dbReference type="Rhea" id="RHEA:24452"/>
        <dbReference type="Rhea" id="RHEA-COMP:10208"/>
        <dbReference type="Rhea" id="RHEA-COMP:10311"/>
        <dbReference type="ChEBI" id="CHEBI:29973"/>
        <dbReference type="ChEBI" id="CHEBI:57856"/>
        <dbReference type="ChEBI" id="CHEBI:59789"/>
        <dbReference type="ChEBI" id="CHEBI:82795"/>
        <dbReference type="EC" id="2.1.1.80"/>
    </reaction>
</comment>
<dbReference type="InterPro" id="IPR029063">
    <property type="entry name" value="SAM-dependent_MTases_sf"/>
</dbReference>
<name>A0A8D5AMP1_9GAMM</name>
<feature type="binding site" evidence="6">
    <location>
        <position position="155"/>
    </location>
    <ligand>
        <name>S-adenosyl-L-methionine</name>
        <dbReference type="ChEBI" id="CHEBI:59789"/>
    </ligand>
</feature>
<feature type="binding site" evidence="6">
    <location>
        <position position="91"/>
    </location>
    <ligand>
        <name>S-adenosyl-L-methionine</name>
        <dbReference type="ChEBI" id="CHEBI:59789"/>
    </ligand>
</feature>
<dbReference type="Gene3D" id="1.10.155.10">
    <property type="entry name" value="Chemotaxis receptor methyltransferase CheR, N-terminal domain"/>
    <property type="match status" value="1"/>
</dbReference>
<gene>
    <name evidence="8" type="primary">cheR_2</name>
    <name evidence="8" type="ORF">MoryE10_18860</name>
</gene>
<dbReference type="SUPFAM" id="SSF53335">
    <property type="entry name" value="S-adenosyl-L-methionine-dependent methyltransferases"/>
    <property type="match status" value="1"/>
</dbReference>
<feature type="binding site" evidence="6">
    <location>
        <begin position="213"/>
        <end position="214"/>
    </location>
    <ligand>
        <name>S-adenosyl-L-methionine</name>
        <dbReference type="ChEBI" id="CHEBI:59789"/>
    </ligand>
</feature>
<dbReference type="Proteomes" id="UP000824988">
    <property type="component" value="Chromosome"/>
</dbReference>
<keyword evidence="9" id="KW-1185">Reference proteome</keyword>
<dbReference type="InterPro" id="IPR022642">
    <property type="entry name" value="CheR_C"/>
</dbReference>
<dbReference type="Gene3D" id="3.40.50.150">
    <property type="entry name" value="Vaccinia Virus protein VP39"/>
    <property type="match status" value="1"/>
</dbReference>
<keyword evidence="4 5" id="KW-0949">S-adenosyl-L-methionine</keyword>
<evidence type="ECO:0000256" key="4">
    <source>
        <dbReference type="ARBA" id="ARBA00022691"/>
    </source>
</evidence>
<reference evidence="8" key="1">
    <citation type="submission" date="2019-06" db="EMBL/GenBank/DDBJ databases">
        <title>Complete genome sequence of Methylogaea oryzae strain JCM16910.</title>
        <authorList>
            <person name="Asakawa S."/>
        </authorList>
    </citation>
    <scope>NUCLEOTIDE SEQUENCE</scope>
    <source>
        <strain evidence="8">E10</strain>
    </source>
</reference>
<dbReference type="InterPro" id="IPR022641">
    <property type="entry name" value="CheR_N"/>
</dbReference>
<feature type="binding site" evidence="6">
    <location>
        <begin position="231"/>
        <end position="232"/>
    </location>
    <ligand>
        <name>S-adenosyl-L-methionine</name>
        <dbReference type="ChEBI" id="CHEBI:59789"/>
    </ligand>
</feature>
<dbReference type="InterPro" id="IPR026024">
    <property type="entry name" value="Chemotaxis_MeTrfase_CheR"/>
</dbReference>
<dbReference type="PIRSF" id="PIRSF000410">
    <property type="entry name" value="CheR"/>
    <property type="match status" value="1"/>
</dbReference>
<dbReference type="RefSeq" id="WP_054774019.1">
    <property type="nucleotide sequence ID" value="NZ_AP019782.1"/>
</dbReference>
<dbReference type="PANTHER" id="PTHR24422:SF19">
    <property type="entry name" value="CHEMOTAXIS PROTEIN METHYLTRANSFERASE"/>
    <property type="match status" value="1"/>
</dbReference>
<dbReference type="SMART" id="SM00138">
    <property type="entry name" value="MeTrc"/>
    <property type="match status" value="1"/>
</dbReference>
<keyword evidence="3 5" id="KW-0808">Transferase</keyword>
<comment type="function">
    <text evidence="5">Methylation of the membrane-bound methyl-accepting chemotaxis proteins (MCP) to form gamma-glutamyl methyl ester residues in MCP.</text>
</comment>
<protein>
    <recommendedName>
        <fullName evidence="5">Chemotaxis protein methyltransferase</fullName>
        <ecNumber evidence="5">2.1.1.80</ecNumber>
    </recommendedName>
</protein>
<dbReference type="Pfam" id="PF01739">
    <property type="entry name" value="CheR"/>
    <property type="match status" value="1"/>
</dbReference>
<evidence type="ECO:0000256" key="3">
    <source>
        <dbReference type="ARBA" id="ARBA00022679"/>
    </source>
</evidence>
<sequence length="299" mass="33858">MAEKRRTGTTSALDGGDREFAFTVAEFHKIREMLYQHAGITLNDGKKDMVYSRLARRLRSNRLTSFQDYLNLLEQDDGTEWEAFINSLTTNLTAFYREPHHFPILADHMRSLAHKRPFKIWCCAASTGEEPYTLAMTAVDTFGTFTPPVEIVATDIDTNVLSKAAAGVYDIDRLSKLPTATVKRFFLKGTGSNEGKAKVRPELRKLITFGQLNLLDAQWPLSGPFDVIFCRNVMIYFDKDTQYNMLRKFVPLMEPHGLLFAGHSESLFHAADLFRLRGQTVYELARGKAAVGKAAPHQR</sequence>
<dbReference type="SUPFAM" id="SSF47757">
    <property type="entry name" value="Chemotaxis receptor methyltransferase CheR, N-terminal domain"/>
    <property type="match status" value="1"/>
</dbReference>